<dbReference type="RefSeq" id="WP_066201084.1">
    <property type="nucleotide sequence ID" value="NZ_CP194732.1"/>
</dbReference>
<evidence type="ECO:0000313" key="4">
    <source>
        <dbReference type="Proteomes" id="UP000233343"/>
    </source>
</evidence>
<accession>A0A2N0Z9L6</accession>
<organism evidence="3 4">
    <name type="scientific">Cytobacillus horneckiae</name>
    <dbReference type="NCBI Taxonomy" id="549687"/>
    <lineage>
        <taxon>Bacteria</taxon>
        <taxon>Bacillati</taxon>
        <taxon>Bacillota</taxon>
        <taxon>Bacilli</taxon>
        <taxon>Bacillales</taxon>
        <taxon>Bacillaceae</taxon>
        <taxon>Cytobacillus</taxon>
    </lineage>
</organism>
<dbReference type="EMBL" id="PISD01000075">
    <property type="protein sequence ID" value="PKG26204.1"/>
    <property type="molecule type" value="Genomic_DNA"/>
</dbReference>
<keyword evidence="2" id="KW-0812">Transmembrane</keyword>
<protein>
    <submittedName>
        <fullName evidence="3">Stage III sporulation protein AG</fullName>
    </submittedName>
</protein>
<feature type="transmembrane region" description="Helical" evidence="2">
    <location>
        <begin position="28"/>
        <end position="49"/>
    </location>
</feature>
<gene>
    <name evidence="3" type="primary">spoIIIAG</name>
    <name evidence="3" type="ORF">CWS20_25090</name>
</gene>
<keyword evidence="4" id="KW-1185">Reference proteome</keyword>
<proteinExistence type="predicted"/>
<dbReference type="Proteomes" id="UP000233343">
    <property type="component" value="Unassembled WGS sequence"/>
</dbReference>
<reference evidence="3 4" key="1">
    <citation type="journal article" date="2010" name="Int. J. Syst. Evol. Microbiol.">
        <title>Bacillus horneckiae sp. nov., isolated from a spacecraft-assembly clean room.</title>
        <authorList>
            <person name="Vaishampayan P."/>
            <person name="Probst A."/>
            <person name="Krishnamurthi S."/>
            <person name="Ghosh S."/>
            <person name="Osman S."/>
            <person name="McDowall A."/>
            <person name="Ruckmani A."/>
            <person name="Mayilraj S."/>
            <person name="Venkateswaran K."/>
        </authorList>
    </citation>
    <scope>NUCLEOTIDE SEQUENCE [LARGE SCALE GENOMIC DNA]</scope>
    <source>
        <strain evidence="4">1PO1SC</strain>
    </source>
</reference>
<dbReference type="NCBIfam" id="TIGR02830">
    <property type="entry name" value="spore_III_AG"/>
    <property type="match status" value="1"/>
</dbReference>
<comment type="caution">
    <text evidence="3">The sequence shown here is derived from an EMBL/GenBank/DDBJ whole genome shotgun (WGS) entry which is preliminary data.</text>
</comment>
<keyword evidence="2" id="KW-0472">Membrane</keyword>
<name>A0A2N0Z9L6_9BACI</name>
<sequence>MNKDKGPITMLKDWLTKDKQSDKKPGKFQYLVIVLLFGAAIMLISNLMFKDDKPNDLSVFNSGENNNVEEKEVFGQGDAVKNGTISDYEKSYEAQIKEALDAIVGVEDVTVVVNVDATEKKVLEKNKTTQSQTTDETDREGGKRTVEDQSKDEQLVIIREGEKEVPIVVETKKPTIRGVLIVAKGAENVQVKAWIVEAVSRVLDVPAHRVSVMPKKTKGDS</sequence>
<dbReference type="InterPro" id="IPR014195">
    <property type="entry name" value="Spore_III_AG"/>
</dbReference>
<feature type="region of interest" description="Disordered" evidence="1">
    <location>
        <begin position="125"/>
        <end position="148"/>
    </location>
</feature>
<dbReference type="AlphaFoldDB" id="A0A2N0Z9L6"/>
<feature type="compositionally biased region" description="Basic and acidic residues" evidence="1">
    <location>
        <begin position="139"/>
        <end position="148"/>
    </location>
</feature>
<evidence type="ECO:0000256" key="2">
    <source>
        <dbReference type="SAM" id="Phobius"/>
    </source>
</evidence>
<evidence type="ECO:0000256" key="1">
    <source>
        <dbReference type="SAM" id="MobiDB-lite"/>
    </source>
</evidence>
<keyword evidence="2" id="KW-1133">Transmembrane helix</keyword>
<evidence type="ECO:0000313" key="3">
    <source>
        <dbReference type="EMBL" id="PKG26204.1"/>
    </source>
</evidence>